<dbReference type="InterPro" id="IPR036291">
    <property type="entry name" value="NAD(P)-bd_dom_sf"/>
</dbReference>
<comment type="similarity">
    <text evidence="2">Belongs to the zinc-containing alcohol dehydrogenase family.</text>
</comment>
<dbReference type="CDD" id="cd08258">
    <property type="entry name" value="Zn_ADH4"/>
    <property type="match status" value="1"/>
</dbReference>
<keyword evidence="2" id="KW-0479">Metal-binding</keyword>
<dbReference type="RefSeq" id="WP_345026523.1">
    <property type="nucleotide sequence ID" value="NZ_BAABEY010000002.1"/>
</dbReference>
<keyword evidence="2" id="KW-0862">Zinc</keyword>
<dbReference type="SMART" id="SM00829">
    <property type="entry name" value="PKS_ER"/>
    <property type="match status" value="1"/>
</dbReference>
<keyword evidence="5" id="KW-1185">Reference proteome</keyword>
<dbReference type="SUPFAM" id="SSF51735">
    <property type="entry name" value="NAD(P)-binding Rossmann-fold domains"/>
    <property type="match status" value="1"/>
</dbReference>
<dbReference type="InterPro" id="IPR002328">
    <property type="entry name" value="ADH_Zn_CS"/>
</dbReference>
<comment type="caution">
    <text evidence="4">The sequence shown here is derived from an EMBL/GenBank/DDBJ whole genome shotgun (WGS) entry which is preliminary data.</text>
</comment>
<sequence>MKSAAVVNYAPEKGSVEIREIERPEIGDDDVLLEVANVGVCGSDLHQWTADHSWPVNYPVVLGHEFGGNIYAVGKNVKGWKEGDRVVSETAAIIDQNNPMTRQGLYNLDPTRKGFGYGVNGAMTRFVSVPSRILHKVPDALPFEQACLTEPCCVAYSAVVSNSHIKPGDRVIVLGPGTIGILCAAMAALCGADVAIVGLEADRGRLAIAEQYGVTGIVGNAREWAFERDGLGADCIIDAAGASATLKLALEWVRPNGHISKVGWGPQPLGFNLDPLVQKNVTLQGSFSHNWPIWERVIALLSSGKLDVKPIIGGVWPITEWREAFEKMHHGDVVKSVLRPV</sequence>
<feature type="domain" description="Enoyl reductase (ER)" evidence="3">
    <location>
        <begin position="14"/>
        <end position="338"/>
    </location>
</feature>
<organism evidence="4 5">
    <name type="scientific">Ravibacter arvi</name>
    <dbReference type="NCBI Taxonomy" id="2051041"/>
    <lineage>
        <taxon>Bacteria</taxon>
        <taxon>Pseudomonadati</taxon>
        <taxon>Bacteroidota</taxon>
        <taxon>Cytophagia</taxon>
        <taxon>Cytophagales</taxon>
        <taxon>Spirosomataceae</taxon>
        <taxon>Ravibacter</taxon>
    </lineage>
</organism>
<evidence type="ECO:0000313" key="4">
    <source>
        <dbReference type="EMBL" id="GAA4432872.1"/>
    </source>
</evidence>
<dbReference type="Gene3D" id="3.40.50.720">
    <property type="entry name" value="NAD(P)-binding Rossmann-like Domain"/>
    <property type="match status" value="1"/>
</dbReference>
<dbReference type="InterPro" id="IPR013154">
    <property type="entry name" value="ADH-like_N"/>
</dbReference>
<accession>A0ABP8LNT1</accession>
<proteinExistence type="inferred from homology"/>
<reference evidence="5" key="1">
    <citation type="journal article" date="2019" name="Int. J. Syst. Evol. Microbiol.">
        <title>The Global Catalogue of Microorganisms (GCM) 10K type strain sequencing project: providing services to taxonomists for standard genome sequencing and annotation.</title>
        <authorList>
            <consortium name="The Broad Institute Genomics Platform"/>
            <consortium name="The Broad Institute Genome Sequencing Center for Infectious Disease"/>
            <person name="Wu L."/>
            <person name="Ma J."/>
        </authorList>
    </citation>
    <scope>NUCLEOTIDE SEQUENCE [LARGE SCALE GENOMIC DNA]</scope>
    <source>
        <strain evidence="5">JCM 31920</strain>
    </source>
</reference>
<dbReference type="Pfam" id="PF00107">
    <property type="entry name" value="ADH_zinc_N"/>
    <property type="match status" value="1"/>
</dbReference>
<dbReference type="InterPro" id="IPR013149">
    <property type="entry name" value="ADH-like_C"/>
</dbReference>
<dbReference type="PANTHER" id="PTHR43189">
    <property type="entry name" value="ZINC-TYPE ALCOHOL DEHYDROGENASE-LIKE PROTEIN C1198.01-RELATED"/>
    <property type="match status" value="1"/>
</dbReference>
<dbReference type="Pfam" id="PF08240">
    <property type="entry name" value="ADH_N"/>
    <property type="match status" value="1"/>
</dbReference>
<dbReference type="InterPro" id="IPR020843">
    <property type="entry name" value="ER"/>
</dbReference>
<dbReference type="InterPro" id="IPR011032">
    <property type="entry name" value="GroES-like_sf"/>
</dbReference>
<evidence type="ECO:0000259" key="3">
    <source>
        <dbReference type="SMART" id="SM00829"/>
    </source>
</evidence>
<evidence type="ECO:0000313" key="5">
    <source>
        <dbReference type="Proteomes" id="UP001501508"/>
    </source>
</evidence>
<gene>
    <name evidence="4" type="ORF">GCM10023091_05660</name>
</gene>
<keyword evidence="1" id="KW-0560">Oxidoreductase</keyword>
<dbReference type="SUPFAM" id="SSF50129">
    <property type="entry name" value="GroES-like"/>
    <property type="match status" value="1"/>
</dbReference>
<dbReference type="Gene3D" id="3.90.180.10">
    <property type="entry name" value="Medium-chain alcohol dehydrogenases, catalytic domain"/>
    <property type="match status" value="1"/>
</dbReference>
<name>A0ABP8LNT1_9BACT</name>
<dbReference type="Proteomes" id="UP001501508">
    <property type="component" value="Unassembled WGS sequence"/>
</dbReference>
<comment type="cofactor">
    <cofactor evidence="2">
        <name>Zn(2+)</name>
        <dbReference type="ChEBI" id="CHEBI:29105"/>
    </cofactor>
</comment>
<dbReference type="PANTHER" id="PTHR43189:SF1">
    <property type="entry name" value="ZINC-TYPE ALCOHOL DEHYDROGENASE-LIKE PROTEIN C1198.01"/>
    <property type="match status" value="1"/>
</dbReference>
<dbReference type="PROSITE" id="PS00059">
    <property type="entry name" value="ADH_ZINC"/>
    <property type="match status" value="1"/>
</dbReference>
<evidence type="ECO:0000256" key="2">
    <source>
        <dbReference type="RuleBase" id="RU361277"/>
    </source>
</evidence>
<protein>
    <submittedName>
        <fullName evidence="4">Zinc-binding dehydrogenase</fullName>
    </submittedName>
</protein>
<dbReference type="EMBL" id="BAABEY010000002">
    <property type="protein sequence ID" value="GAA4432872.1"/>
    <property type="molecule type" value="Genomic_DNA"/>
</dbReference>
<evidence type="ECO:0000256" key="1">
    <source>
        <dbReference type="ARBA" id="ARBA00023002"/>
    </source>
</evidence>